<dbReference type="GO" id="GO:0005886">
    <property type="term" value="C:plasma membrane"/>
    <property type="evidence" value="ECO:0007669"/>
    <property type="project" value="UniProtKB-SubCell"/>
</dbReference>
<evidence type="ECO:0000259" key="9">
    <source>
        <dbReference type="Pfam" id="PF18967"/>
    </source>
</evidence>
<evidence type="ECO:0000256" key="3">
    <source>
        <dbReference type="ARBA" id="ARBA00022692"/>
    </source>
</evidence>
<protein>
    <recommendedName>
        <fullName evidence="9">Pycsar effector protein domain-containing protein</fullName>
    </recommendedName>
</protein>
<evidence type="ECO:0000256" key="8">
    <source>
        <dbReference type="SAM" id="Phobius"/>
    </source>
</evidence>
<dbReference type="AlphaFoldDB" id="A0A6J4E9K6"/>
<evidence type="ECO:0000256" key="1">
    <source>
        <dbReference type="ARBA" id="ARBA00004236"/>
    </source>
</evidence>
<keyword evidence="4" id="KW-0547">Nucleotide-binding</keyword>
<dbReference type="InterPro" id="IPR043760">
    <property type="entry name" value="PycTM_dom"/>
</dbReference>
<dbReference type="KEGG" id="ptw:TUM18999_43160"/>
<evidence type="ECO:0000256" key="6">
    <source>
        <dbReference type="ARBA" id="ARBA00023118"/>
    </source>
</evidence>
<evidence type="ECO:0000313" key="13">
    <source>
        <dbReference type="Proteomes" id="UP001054892"/>
    </source>
</evidence>
<evidence type="ECO:0000313" key="10">
    <source>
        <dbReference type="EMBL" id="BCG26125.1"/>
    </source>
</evidence>
<organism evidence="10 12">
    <name type="scientific">Pseudomonas tohonis</name>
    <dbReference type="NCBI Taxonomy" id="2725477"/>
    <lineage>
        <taxon>Bacteria</taxon>
        <taxon>Pseudomonadati</taxon>
        <taxon>Pseudomonadota</taxon>
        <taxon>Gammaproteobacteria</taxon>
        <taxon>Pseudomonadales</taxon>
        <taxon>Pseudomonadaceae</taxon>
        <taxon>Pseudomonas</taxon>
    </lineage>
</organism>
<feature type="transmembrane region" description="Helical" evidence="8">
    <location>
        <begin position="46"/>
        <end position="70"/>
    </location>
</feature>
<proteinExistence type="predicted"/>
<keyword evidence="7 8" id="KW-0472">Membrane</keyword>
<evidence type="ECO:0000256" key="2">
    <source>
        <dbReference type="ARBA" id="ARBA00022475"/>
    </source>
</evidence>
<feature type="transmembrane region" description="Helical" evidence="8">
    <location>
        <begin position="143"/>
        <end position="163"/>
    </location>
</feature>
<keyword evidence="5 8" id="KW-1133">Transmembrane helix</keyword>
<evidence type="ECO:0000256" key="4">
    <source>
        <dbReference type="ARBA" id="ARBA00022741"/>
    </source>
</evidence>
<dbReference type="RefSeq" id="WP_173172213.1">
    <property type="nucleotide sequence ID" value="NZ_AP023189.1"/>
</dbReference>
<keyword evidence="6" id="KW-0051">Antiviral defense</keyword>
<gene>
    <name evidence="10" type="ORF">TUM18999_43160</name>
    <name evidence="11" type="ORF">TUM20286_08960</name>
</gene>
<feature type="transmembrane region" description="Helical" evidence="8">
    <location>
        <begin position="12"/>
        <end position="34"/>
    </location>
</feature>
<accession>A0A6J4E9K6</accession>
<dbReference type="Pfam" id="PF18967">
    <property type="entry name" value="PycTM"/>
    <property type="match status" value="1"/>
</dbReference>
<dbReference type="Proteomes" id="UP000509383">
    <property type="component" value="Chromosome"/>
</dbReference>
<dbReference type="EMBL" id="AP023189">
    <property type="protein sequence ID" value="BCG26125.1"/>
    <property type="molecule type" value="Genomic_DNA"/>
</dbReference>
<reference evidence="10 12" key="1">
    <citation type="submission" date="2020-05" db="EMBL/GenBank/DDBJ databases">
        <title>Characterization of novel class B3 metallo-beta-lactamase from novel Pseudomonas species.</title>
        <authorList>
            <person name="Yamada K."/>
            <person name="Aoki K."/>
            <person name="Ishii Y."/>
        </authorList>
    </citation>
    <scope>NUCLEOTIDE SEQUENCE [LARGE SCALE GENOMIC DNA]</scope>
    <source>
        <strain evidence="10 12">TUM18999</strain>
        <strain evidence="11 13">TUM20286</strain>
    </source>
</reference>
<dbReference type="GO" id="GO:0000166">
    <property type="term" value="F:nucleotide binding"/>
    <property type="evidence" value="ECO:0007669"/>
    <property type="project" value="UniProtKB-KW"/>
</dbReference>
<evidence type="ECO:0000313" key="11">
    <source>
        <dbReference type="EMBL" id="GJN51144.1"/>
    </source>
</evidence>
<evidence type="ECO:0000256" key="7">
    <source>
        <dbReference type="ARBA" id="ARBA00023136"/>
    </source>
</evidence>
<dbReference type="Proteomes" id="UP001054892">
    <property type="component" value="Unassembled WGS sequence"/>
</dbReference>
<feature type="domain" description="Pycsar effector protein" evidence="9">
    <location>
        <begin position="2"/>
        <end position="163"/>
    </location>
</feature>
<evidence type="ECO:0000256" key="5">
    <source>
        <dbReference type="ARBA" id="ARBA00022989"/>
    </source>
</evidence>
<sequence>MLNQVFSNTNDWLKFAEAKCATLLGGNIAVIFGIAQASKDYQLNTFIQFFLVAAVAQLAASSIFLLISLIPSLEIKAFQPKQQKTENLIYFSNIIKFTPYEFVKALNKASLNSQKITDYEIMLAEQIINNAKIAARKYAIFKVAIWLTTSALATPILAVFIFINRDHK</sequence>
<comment type="subcellular location">
    <subcellularLocation>
        <location evidence="1">Cell membrane</location>
    </subcellularLocation>
</comment>
<dbReference type="EMBL" id="BQKM01000001">
    <property type="protein sequence ID" value="GJN51144.1"/>
    <property type="molecule type" value="Genomic_DNA"/>
</dbReference>
<keyword evidence="13" id="KW-1185">Reference proteome</keyword>
<evidence type="ECO:0000313" key="12">
    <source>
        <dbReference type="Proteomes" id="UP000509383"/>
    </source>
</evidence>
<name>A0A6J4E9K6_9PSED</name>
<dbReference type="GO" id="GO:0051607">
    <property type="term" value="P:defense response to virus"/>
    <property type="evidence" value="ECO:0007669"/>
    <property type="project" value="UniProtKB-KW"/>
</dbReference>
<keyword evidence="3 8" id="KW-0812">Transmembrane</keyword>
<keyword evidence="2" id="KW-1003">Cell membrane</keyword>